<evidence type="ECO:0000256" key="4">
    <source>
        <dbReference type="RuleBase" id="RU003744"/>
    </source>
</evidence>
<dbReference type="PROSITE" id="PS51257">
    <property type="entry name" value="PROKAR_LIPOPROTEIN"/>
    <property type="match status" value="1"/>
</dbReference>
<dbReference type="InterPro" id="IPR018313">
    <property type="entry name" value="SBP_3_CS"/>
</dbReference>
<dbReference type="RefSeq" id="WP_107000569.1">
    <property type="nucleotide sequence ID" value="NZ_JAQDBF010000009.1"/>
</dbReference>
<comment type="subcellular location">
    <subcellularLocation>
        <location evidence="1">Cell envelope</location>
    </subcellularLocation>
</comment>
<comment type="similarity">
    <text evidence="2 4">Belongs to the bacterial solute-binding protein 3 family.</text>
</comment>
<comment type="caution">
    <text evidence="9">The sequence shown here is derived from an EMBL/GenBank/DDBJ whole genome shotgun (WGS) entry which is preliminary data.</text>
</comment>
<keyword evidence="3 6" id="KW-0732">Signal</keyword>
<dbReference type="Proteomes" id="UP000241048">
    <property type="component" value="Unassembled WGS sequence"/>
</dbReference>
<dbReference type="GO" id="GO:0016020">
    <property type="term" value="C:membrane"/>
    <property type="evidence" value="ECO:0007669"/>
    <property type="project" value="InterPro"/>
</dbReference>
<dbReference type="SUPFAM" id="SSF53850">
    <property type="entry name" value="Periplasmic binding protein-like II"/>
    <property type="match status" value="1"/>
</dbReference>
<organism evidence="9 10">
    <name type="scientific">Clostridium fessum</name>
    <dbReference type="NCBI Taxonomy" id="2126740"/>
    <lineage>
        <taxon>Bacteria</taxon>
        <taxon>Bacillati</taxon>
        <taxon>Bacillota</taxon>
        <taxon>Clostridia</taxon>
        <taxon>Eubacteriales</taxon>
        <taxon>Clostridiaceae</taxon>
        <taxon>Clostridium</taxon>
    </lineage>
</organism>
<dbReference type="EMBL" id="PYLO01000002">
    <property type="protein sequence ID" value="PST37440.1"/>
    <property type="molecule type" value="Genomic_DNA"/>
</dbReference>
<name>A0A2T3FQ74_9CLOT</name>
<dbReference type="CDD" id="cd13624">
    <property type="entry name" value="PBP2_Arg_Lys_His"/>
    <property type="match status" value="1"/>
</dbReference>
<dbReference type="Pfam" id="PF00497">
    <property type="entry name" value="SBP_bac_3"/>
    <property type="match status" value="1"/>
</dbReference>
<dbReference type="AlphaFoldDB" id="A0A2T3FQ74"/>
<feature type="domain" description="Ionotropic glutamate receptor C-terminal" evidence="8">
    <location>
        <begin position="60"/>
        <end position="276"/>
    </location>
</feature>
<feature type="chain" id="PRO_5038333953" evidence="6">
    <location>
        <begin position="20"/>
        <end position="277"/>
    </location>
</feature>
<evidence type="ECO:0000256" key="5">
    <source>
        <dbReference type="SAM" id="MobiDB-lite"/>
    </source>
</evidence>
<dbReference type="InterPro" id="IPR001320">
    <property type="entry name" value="Iontro_rcpt_C"/>
</dbReference>
<dbReference type="PROSITE" id="PS01039">
    <property type="entry name" value="SBP_BACTERIAL_3"/>
    <property type="match status" value="1"/>
</dbReference>
<dbReference type="Gene3D" id="3.40.190.10">
    <property type="entry name" value="Periplasmic binding protein-like II"/>
    <property type="match status" value="2"/>
</dbReference>
<dbReference type="GO" id="GO:0015276">
    <property type="term" value="F:ligand-gated monoatomic ion channel activity"/>
    <property type="evidence" value="ECO:0007669"/>
    <property type="project" value="InterPro"/>
</dbReference>
<dbReference type="GO" id="GO:0030313">
    <property type="term" value="C:cell envelope"/>
    <property type="evidence" value="ECO:0007669"/>
    <property type="project" value="UniProtKB-SubCell"/>
</dbReference>
<gene>
    <name evidence="9" type="ORF">C7U56_05880</name>
</gene>
<dbReference type="SMART" id="SM00062">
    <property type="entry name" value="PBPb"/>
    <property type="match status" value="1"/>
</dbReference>
<feature type="region of interest" description="Disordered" evidence="5">
    <location>
        <begin position="26"/>
        <end position="50"/>
    </location>
</feature>
<evidence type="ECO:0000313" key="10">
    <source>
        <dbReference type="Proteomes" id="UP000241048"/>
    </source>
</evidence>
<dbReference type="InterPro" id="IPR001638">
    <property type="entry name" value="Solute-binding_3/MltF_N"/>
</dbReference>
<proteinExistence type="inferred from homology"/>
<accession>A0A2T3FQ74</accession>
<evidence type="ECO:0000256" key="3">
    <source>
        <dbReference type="ARBA" id="ARBA00022729"/>
    </source>
</evidence>
<evidence type="ECO:0000313" key="9">
    <source>
        <dbReference type="EMBL" id="PST37440.1"/>
    </source>
</evidence>
<sequence>MKKKLAAIAMATAMAASLAACSSKPAETTAAAEENEETTAEAAEGSEAAEAGDSAFAGKTLVMSTNAEFAPYEYHDGNDIVGIDVDIANAICEDMGASLEITDVAFDSIIPEVQSGKADFAAAGMTVTEDRQTQVDFSDTYATGVQSVIVTEDSDIKSLDDLKGKQIGVQQGTTGDLYSTDDFGEESVQRFSKGADAVQALSTGKIDAVIIDNKPAQVFVDENDGLKLLETPYAEEEYAIAVKKGNTELLDAINASIANLEESGKLDEIVAKYITAE</sequence>
<evidence type="ECO:0000256" key="1">
    <source>
        <dbReference type="ARBA" id="ARBA00004196"/>
    </source>
</evidence>
<dbReference type="SMART" id="SM00079">
    <property type="entry name" value="PBPe"/>
    <property type="match status" value="1"/>
</dbReference>
<protein>
    <submittedName>
        <fullName evidence="9">ABC transporter substrate-binding protein</fullName>
    </submittedName>
</protein>
<keyword evidence="10" id="KW-1185">Reference proteome</keyword>
<feature type="signal peptide" evidence="6">
    <location>
        <begin position="1"/>
        <end position="19"/>
    </location>
</feature>
<evidence type="ECO:0000256" key="6">
    <source>
        <dbReference type="SAM" id="SignalP"/>
    </source>
</evidence>
<feature type="compositionally biased region" description="Low complexity" evidence="5">
    <location>
        <begin position="40"/>
        <end position="50"/>
    </location>
</feature>
<dbReference type="PANTHER" id="PTHR35936:SF17">
    <property type="entry name" value="ARGININE-BINDING EXTRACELLULAR PROTEIN ARTP"/>
    <property type="match status" value="1"/>
</dbReference>
<evidence type="ECO:0000259" key="8">
    <source>
        <dbReference type="SMART" id="SM00079"/>
    </source>
</evidence>
<dbReference type="PANTHER" id="PTHR35936">
    <property type="entry name" value="MEMBRANE-BOUND LYTIC MUREIN TRANSGLYCOSYLASE F"/>
    <property type="match status" value="1"/>
</dbReference>
<evidence type="ECO:0000259" key="7">
    <source>
        <dbReference type="SMART" id="SM00062"/>
    </source>
</evidence>
<reference evidence="9 10" key="1">
    <citation type="submission" date="2018-03" db="EMBL/GenBank/DDBJ databases">
        <title>Lachnoclostridium SNUG30386 gen.nov., sp.nov., isolated from human faeces.</title>
        <authorList>
            <person name="Seo B."/>
            <person name="Jeon K."/>
            <person name="Ko G."/>
        </authorList>
    </citation>
    <scope>NUCLEOTIDE SEQUENCE [LARGE SCALE GENOMIC DNA]</scope>
    <source>
        <strain evidence="9 10">SNUG30386</strain>
    </source>
</reference>
<evidence type="ECO:0000256" key="2">
    <source>
        <dbReference type="ARBA" id="ARBA00010333"/>
    </source>
</evidence>
<feature type="domain" description="Solute-binding protein family 3/N-terminal" evidence="7">
    <location>
        <begin position="60"/>
        <end position="277"/>
    </location>
</feature>